<dbReference type="EMBL" id="JADBJN010000001">
    <property type="protein sequence ID" value="KAG5681777.1"/>
    <property type="molecule type" value="Genomic_DNA"/>
</dbReference>
<dbReference type="GO" id="GO:0006364">
    <property type="term" value="P:rRNA processing"/>
    <property type="evidence" value="ECO:0007669"/>
    <property type="project" value="UniProtKB-KW"/>
</dbReference>
<dbReference type="AlphaFoldDB" id="A0A9J6CHU1"/>
<evidence type="ECO:0000256" key="4">
    <source>
        <dbReference type="ARBA" id="ARBA00022552"/>
    </source>
</evidence>
<protein>
    <recommendedName>
        <fullName evidence="3">Pre-rRNA-processing protein TSR2 homolog</fullName>
    </recommendedName>
</protein>
<comment type="caution">
    <text evidence="6">The sequence shown here is derived from an EMBL/GenBank/DDBJ whole genome shotgun (WGS) entry which is preliminary data.</text>
</comment>
<accession>A0A9J6CHU1</accession>
<organism evidence="6 7">
    <name type="scientific">Polypedilum vanderplanki</name>
    <name type="common">Sleeping chironomid midge</name>
    <dbReference type="NCBI Taxonomy" id="319348"/>
    <lineage>
        <taxon>Eukaryota</taxon>
        <taxon>Metazoa</taxon>
        <taxon>Ecdysozoa</taxon>
        <taxon>Arthropoda</taxon>
        <taxon>Hexapoda</taxon>
        <taxon>Insecta</taxon>
        <taxon>Pterygota</taxon>
        <taxon>Neoptera</taxon>
        <taxon>Endopterygota</taxon>
        <taxon>Diptera</taxon>
        <taxon>Nematocera</taxon>
        <taxon>Chironomoidea</taxon>
        <taxon>Chironomidae</taxon>
        <taxon>Chironominae</taxon>
        <taxon>Polypedilum</taxon>
        <taxon>Polypedilum</taxon>
    </lineage>
</organism>
<feature type="region of interest" description="Disordered" evidence="5">
    <location>
        <begin position="127"/>
        <end position="183"/>
    </location>
</feature>
<evidence type="ECO:0000313" key="7">
    <source>
        <dbReference type="Proteomes" id="UP001107558"/>
    </source>
</evidence>
<evidence type="ECO:0000256" key="5">
    <source>
        <dbReference type="SAM" id="MobiDB-lite"/>
    </source>
</evidence>
<dbReference type="Pfam" id="PF10273">
    <property type="entry name" value="WGG"/>
    <property type="match status" value="1"/>
</dbReference>
<evidence type="ECO:0000256" key="3">
    <source>
        <dbReference type="ARBA" id="ARBA00017551"/>
    </source>
</evidence>
<evidence type="ECO:0000256" key="1">
    <source>
        <dbReference type="ARBA" id="ARBA00002210"/>
    </source>
</evidence>
<evidence type="ECO:0000313" key="6">
    <source>
        <dbReference type="EMBL" id="KAG5681777.1"/>
    </source>
</evidence>
<dbReference type="Proteomes" id="UP001107558">
    <property type="component" value="Chromosome 1"/>
</dbReference>
<comment type="similarity">
    <text evidence="2">Belongs to the TSR2 family.</text>
</comment>
<proteinExistence type="inferred from homology"/>
<dbReference type="InterPro" id="IPR019398">
    <property type="entry name" value="Pre-rRNA_process_TSR2"/>
</dbReference>
<dbReference type="PANTHER" id="PTHR21250">
    <property type="entry name" value="PRE-RRNA-PROCESSING PROTEIN TSR2 HOMOLOG"/>
    <property type="match status" value="1"/>
</dbReference>
<keyword evidence="7" id="KW-1185">Reference proteome</keyword>
<gene>
    <name evidence="6" type="ORF">PVAND_011185</name>
</gene>
<feature type="compositionally biased region" description="Acidic residues" evidence="5">
    <location>
        <begin position="129"/>
        <end position="142"/>
    </location>
</feature>
<sequence>MSELRNYFKEIVVNIFCRWTGLKLAVEHGMAKNGLQTAIDFVDYVTDSCMQSNVKINEEDLMDLLEDIMDQECDTILEDDSIKEISSILLRYLELLKNGQVEVIKSELSCLPPCEQWIEQGKKINIINDPDDDDSSSSEDEQNNQQMSVSANVTSPSTSGSTMQVVEEEDPGWTVVRKGKRRN</sequence>
<reference evidence="6" key="1">
    <citation type="submission" date="2021-03" db="EMBL/GenBank/DDBJ databases">
        <title>Chromosome level genome of the anhydrobiotic midge Polypedilum vanderplanki.</title>
        <authorList>
            <person name="Yoshida Y."/>
            <person name="Kikawada T."/>
            <person name="Gusev O."/>
        </authorList>
    </citation>
    <scope>NUCLEOTIDE SEQUENCE</scope>
    <source>
        <strain evidence="6">NIAS01</strain>
        <tissue evidence="6">Whole body or cell culture</tissue>
    </source>
</reference>
<comment type="function">
    <text evidence="1">May be involved in 20S pre-rRNA processing.</text>
</comment>
<feature type="compositionally biased region" description="Polar residues" evidence="5">
    <location>
        <begin position="147"/>
        <end position="164"/>
    </location>
</feature>
<evidence type="ECO:0000256" key="2">
    <source>
        <dbReference type="ARBA" id="ARBA00006524"/>
    </source>
</evidence>
<keyword evidence="4" id="KW-0698">rRNA processing</keyword>
<name>A0A9J6CHU1_POLVA</name>
<dbReference type="OrthoDB" id="263560at2759"/>